<evidence type="ECO:0000313" key="1">
    <source>
        <dbReference type="EMBL" id="KAK3603737.1"/>
    </source>
</evidence>
<evidence type="ECO:0000313" key="2">
    <source>
        <dbReference type="Proteomes" id="UP001195483"/>
    </source>
</evidence>
<dbReference type="EMBL" id="JAEAOA010001410">
    <property type="protein sequence ID" value="KAK3603737.1"/>
    <property type="molecule type" value="Genomic_DNA"/>
</dbReference>
<protein>
    <submittedName>
        <fullName evidence="1">Uncharacterized protein</fullName>
    </submittedName>
</protein>
<name>A0AAE0W7X5_9BIVA</name>
<comment type="caution">
    <text evidence="1">The sequence shown here is derived from an EMBL/GenBank/DDBJ whole genome shotgun (WGS) entry which is preliminary data.</text>
</comment>
<proteinExistence type="predicted"/>
<sequence length="141" mass="16858">MATQFVIQIFIFRSQGCLQYHLLYGYLRVPTYDETKHCYIFCLQQLQRNSRRKCLENCTPGVFQYFNQRLCTPHFNQAVWRKTQELDLKTMYDTRGPEDQYIRSPMAPPFLLAAEADMQPVFDPLEPRANSTEFRQLVRYL</sequence>
<reference evidence="1" key="3">
    <citation type="submission" date="2023-05" db="EMBL/GenBank/DDBJ databases">
        <authorList>
            <person name="Smith C.H."/>
        </authorList>
    </citation>
    <scope>NUCLEOTIDE SEQUENCE</scope>
    <source>
        <strain evidence="1">CHS0354</strain>
        <tissue evidence="1">Mantle</tissue>
    </source>
</reference>
<dbReference type="AlphaFoldDB" id="A0AAE0W7X5"/>
<dbReference type="Proteomes" id="UP001195483">
    <property type="component" value="Unassembled WGS sequence"/>
</dbReference>
<reference evidence="1" key="2">
    <citation type="journal article" date="2021" name="Genome Biol. Evol.">
        <title>Developing a high-quality reference genome for a parasitic bivalve with doubly uniparental inheritance (Bivalvia: Unionida).</title>
        <authorList>
            <person name="Smith C.H."/>
        </authorList>
    </citation>
    <scope>NUCLEOTIDE SEQUENCE</scope>
    <source>
        <strain evidence="1">CHS0354</strain>
        <tissue evidence="1">Mantle</tissue>
    </source>
</reference>
<accession>A0AAE0W7X5</accession>
<organism evidence="1 2">
    <name type="scientific">Potamilus streckersoni</name>
    <dbReference type="NCBI Taxonomy" id="2493646"/>
    <lineage>
        <taxon>Eukaryota</taxon>
        <taxon>Metazoa</taxon>
        <taxon>Spiralia</taxon>
        <taxon>Lophotrochozoa</taxon>
        <taxon>Mollusca</taxon>
        <taxon>Bivalvia</taxon>
        <taxon>Autobranchia</taxon>
        <taxon>Heteroconchia</taxon>
        <taxon>Palaeoheterodonta</taxon>
        <taxon>Unionida</taxon>
        <taxon>Unionoidea</taxon>
        <taxon>Unionidae</taxon>
        <taxon>Ambleminae</taxon>
        <taxon>Lampsilini</taxon>
        <taxon>Potamilus</taxon>
    </lineage>
</organism>
<gene>
    <name evidence="1" type="ORF">CHS0354_023351</name>
</gene>
<reference evidence="1" key="1">
    <citation type="journal article" date="2021" name="Genome Biol. Evol.">
        <title>A High-Quality Reference Genome for a Parasitic Bivalve with Doubly Uniparental Inheritance (Bivalvia: Unionida).</title>
        <authorList>
            <person name="Smith C.H."/>
        </authorList>
    </citation>
    <scope>NUCLEOTIDE SEQUENCE</scope>
    <source>
        <strain evidence="1">CHS0354</strain>
    </source>
</reference>
<keyword evidence="2" id="KW-1185">Reference proteome</keyword>